<proteinExistence type="predicted"/>
<evidence type="ECO:0000313" key="1">
    <source>
        <dbReference type="EMBL" id="GAC10306.1"/>
    </source>
</evidence>
<dbReference type="Proteomes" id="UP000006320">
    <property type="component" value="Unassembled WGS sequence"/>
</dbReference>
<dbReference type="AlphaFoldDB" id="A0AAV3UZJ5"/>
<sequence>MIANKALIHTNANQLFSILINGKILGEMEFHGVQISHA</sequence>
<accession>A0AAV3UZJ5</accession>
<dbReference type="EMBL" id="BAEM01000032">
    <property type="protein sequence ID" value="GAC10306.1"/>
    <property type="molecule type" value="Genomic_DNA"/>
</dbReference>
<reference evidence="1 2" key="1">
    <citation type="journal article" date="2017" name="Antonie Van Leeuwenhoek">
        <title>Rhizobium rhizosphaerae sp. nov., a novel species isolated from rice rhizosphere.</title>
        <authorList>
            <person name="Zhao J.J."/>
            <person name="Zhang J."/>
            <person name="Zhang R.J."/>
            <person name="Zhang C.W."/>
            <person name="Yin H.Q."/>
            <person name="Zhang X.X."/>
        </authorList>
    </citation>
    <scope>NUCLEOTIDE SEQUENCE [LARGE SCALE GENOMIC DNA]</scope>
    <source>
        <strain evidence="1 2">S18K6</strain>
    </source>
</reference>
<gene>
    <name evidence="1" type="ORF">GCHA_2359</name>
</gene>
<name>A0AAV3UZJ5_9ALTE</name>
<comment type="caution">
    <text evidence="1">The sequence shown here is derived from an EMBL/GenBank/DDBJ whole genome shotgun (WGS) entry which is preliminary data.</text>
</comment>
<protein>
    <submittedName>
        <fullName evidence="1">Uncharacterized protein</fullName>
    </submittedName>
</protein>
<evidence type="ECO:0000313" key="2">
    <source>
        <dbReference type="Proteomes" id="UP000006320"/>
    </source>
</evidence>
<organism evidence="1 2">
    <name type="scientific">Paraglaciecola chathamensis S18K6</name>
    <dbReference type="NCBI Taxonomy" id="1127672"/>
    <lineage>
        <taxon>Bacteria</taxon>
        <taxon>Pseudomonadati</taxon>
        <taxon>Pseudomonadota</taxon>
        <taxon>Gammaproteobacteria</taxon>
        <taxon>Alteromonadales</taxon>
        <taxon>Alteromonadaceae</taxon>
        <taxon>Paraglaciecola</taxon>
    </lineage>
</organism>